<keyword evidence="3 4" id="KW-0443">Lipid metabolism</keyword>
<dbReference type="GO" id="GO:0047372">
    <property type="term" value="F:monoacylglycerol lipase activity"/>
    <property type="evidence" value="ECO:0007669"/>
    <property type="project" value="TreeGrafter"/>
</dbReference>
<dbReference type="PANTHER" id="PTHR32176:SF33">
    <property type="entry name" value="PATATIN"/>
    <property type="match status" value="1"/>
</dbReference>
<comment type="function">
    <text evidence="5">Lipolytic acyl hydrolase (LAH).</text>
</comment>
<dbReference type="PROSITE" id="PS51635">
    <property type="entry name" value="PNPLA"/>
    <property type="match status" value="1"/>
</dbReference>
<evidence type="ECO:0000256" key="6">
    <source>
        <dbReference type="SAM" id="MobiDB-lite"/>
    </source>
</evidence>
<evidence type="ECO:0000259" key="7">
    <source>
        <dbReference type="PROSITE" id="PS51635"/>
    </source>
</evidence>
<protein>
    <recommendedName>
        <fullName evidence="5">Patatin</fullName>
        <ecNumber evidence="5">3.1.1.-</ecNumber>
    </recommendedName>
</protein>
<dbReference type="EMBL" id="CP039352">
    <property type="protein sequence ID" value="QCE04867.1"/>
    <property type="molecule type" value="Genomic_DNA"/>
</dbReference>
<feature type="active site" description="Proton acceptor" evidence="4">
    <location>
        <position position="465"/>
    </location>
</feature>
<dbReference type="GO" id="GO:0004620">
    <property type="term" value="F:phospholipase activity"/>
    <property type="evidence" value="ECO:0007669"/>
    <property type="project" value="TreeGrafter"/>
</dbReference>
<feature type="region of interest" description="Disordered" evidence="6">
    <location>
        <begin position="1"/>
        <end position="22"/>
    </location>
</feature>
<evidence type="ECO:0000313" key="9">
    <source>
        <dbReference type="Proteomes" id="UP000501690"/>
    </source>
</evidence>
<dbReference type="GO" id="GO:0016042">
    <property type="term" value="P:lipid catabolic process"/>
    <property type="evidence" value="ECO:0007669"/>
    <property type="project" value="UniProtKB-UniRule"/>
</dbReference>
<feature type="short sequence motif" description="DGA/G" evidence="4">
    <location>
        <begin position="465"/>
        <end position="467"/>
    </location>
</feature>
<reference evidence="8 9" key="1">
    <citation type="submission" date="2019-04" db="EMBL/GenBank/DDBJ databases">
        <title>An improved genome assembly and genetic linkage map for asparagus bean, Vigna unguiculata ssp. sesquipedialis.</title>
        <authorList>
            <person name="Xia Q."/>
            <person name="Zhang R."/>
            <person name="Dong Y."/>
        </authorList>
    </citation>
    <scope>NUCLEOTIDE SEQUENCE [LARGE SCALE GENOMIC DNA]</scope>
    <source>
        <tissue evidence="8">Leaf</tissue>
    </source>
</reference>
<organism evidence="8 9">
    <name type="scientific">Vigna unguiculata</name>
    <name type="common">Cowpea</name>
    <dbReference type="NCBI Taxonomy" id="3917"/>
    <lineage>
        <taxon>Eukaryota</taxon>
        <taxon>Viridiplantae</taxon>
        <taxon>Streptophyta</taxon>
        <taxon>Embryophyta</taxon>
        <taxon>Tracheophyta</taxon>
        <taxon>Spermatophyta</taxon>
        <taxon>Magnoliopsida</taxon>
        <taxon>eudicotyledons</taxon>
        <taxon>Gunneridae</taxon>
        <taxon>Pentapetalae</taxon>
        <taxon>rosids</taxon>
        <taxon>fabids</taxon>
        <taxon>Fabales</taxon>
        <taxon>Fabaceae</taxon>
        <taxon>Papilionoideae</taxon>
        <taxon>50 kb inversion clade</taxon>
        <taxon>NPAAA clade</taxon>
        <taxon>indigoferoid/millettioid clade</taxon>
        <taxon>Phaseoleae</taxon>
        <taxon>Vigna</taxon>
    </lineage>
</organism>
<dbReference type="InterPro" id="IPR046796">
    <property type="entry name" value="Transposase_32_dom"/>
</dbReference>
<keyword evidence="2 4" id="KW-0442">Lipid degradation</keyword>
<comment type="similarity">
    <text evidence="1 5">Belongs to the patatin family.</text>
</comment>
<name>A0A4D6MYB7_VIGUN</name>
<dbReference type="Gene3D" id="3.40.1090.10">
    <property type="entry name" value="Cytosolic phospholipase A2 catalytic domain"/>
    <property type="match status" value="1"/>
</dbReference>
<keyword evidence="8" id="KW-0808">Transferase</keyword>
<dbReference type="PANTHER" id="PTHR32176">
    <property type="entry name" value="XYLOSE ISOMERASE"/>
    <property type="match status" value="1"/>
</dbReference>
<feature type="domain" description="PNPLA" evidence="7">
    <location>
        <begin position="287"/>
        <end position="478"/>
    </location>
</feature>
<feature type="active site" description="Nucleophile" evidence="4">
    <location>
        <position position="330"/>
    </location>
</feature>
<dbReference type="EC" id="3.1.1.-" evidence="5"/>
<accession>A0A4D6MYB7</accession>
<evidence type="ECO:0000256" key="4">
    <source>
        <dbReference type="PROSITE-ProRule" id="PRU01161"/>
    </source>
</evidence>
<keyword evidence="9" id="KW-1185">Reference proteome</keyword>
<sequence length="731" mass="80216">MASSSNPKRMKTTVGNPSKGQKRKERIYSHYFLTKDNEDRFQVVMQRKLVAEMKVILKPGEVNEFQLELIRRDWERLGSYPSTFSVTLVKEFYANAKVTTSAAPTFLSYVRGKRVSFDVDTINEFLGTQLADDVECQFSVLDDEGVAPGELIQALCLAGEGFHRGTIQRGSLHPLARFWSAFVHANISPCSHVSDLTEGRATILYTILTVRVMDVGQFIANEIHRCANAAGKAALGHPSLITHLCSLAGVNISVPPLEKATQDLDFSYFQSTQKLPPSDNGNTLTILSIDGGGIRGIIPATVLHYLDKALKAKDPNADLAHYFDVIGGTSSGGLVTTMLATPNPDDPNRGAFTPAQIVDFFKQNGPHIFNSSRPGNGPQFDGEFLHNITRQLLKDTRLNQTLTNVVVPAFDLKRQKPVIFSNYKLENVPYLNALLSDICISTSAEPTKLPPYYFVNDGVEFNMIDGGVAARNPTQATISEVLQHNEYPKILVLSLGTGTEKYVENPDFDARSAANWTTLNWAFVAVDMLGRASSAITDYYLASLFSGFQPPHSTYLRIDEHDLNHDFSNPVNVTKENLEGLEKTGQQLLQEKVLKMNLNTFNLEQLGETNAEALDRGLSISFQGPEYLLPVESSAGWRPSMLSTAEVSSPIVWNDLGGEPSMLPTTEVSSPGVWDDLGEEPSMLPTVEVSSPGVCEDLDKEPSVLPTAEVSSPDVWGELGGEPAKPLRRSS</sequence>
<dbReference type="AlphaFoldDB" id="A0A4D6MYB7"/>
<proteinExistence type="inferred from homology"/>
<evidence type="ECO:0000256" key="3">
    <source>
        <dbReference type="ARBA" id="ARBA00023098"/>
    </source>
</evidence>
<comment type="domain">
    <text evidence="5">The nitrogen atoms of the two glycine residues in the GGXR motif define the oxyanion hole, and stabilize the oxyanion that forms during the nucleophilic attack by the catalytic serine during substrate cleavage.</text>
</comment>
<dbReference type="InterPro" id="IPR016035">
    <property type="entry name" value="Acyl_Trfase/lysoPLipase"/>
</dbReference>
<feature type="region of interest" description="Disordered" evidence="6">
    <location>
        <begin position="684"/>
        <end position="731"/>
    </location>
</feature>
<evidence type="ECO:0000256" key="5">
    <source>
        <dbReference type="RuleBase" id="RU361262"/>
    </source>
</evidence>
<keyword evidence="4 5" id="KW-0378">Hydrolase</keyword>
<dbReference type="Pfam" id="PF20167">
    <property type="entry name" value="Transposase_32"/>
    <property type="match status" value="1"/>
</dbReference>
<feature type="short sequence motif" description="GXGXXG" evidence="4">
    <location>
        <begin position="291"/>
        <end position="296"/>
    </location>
</feature>
<feature type="compositionally biased region" description="Polar residues" evidence="6">
    <location>
        <begin position="1"/>
        <end position="19"/>
    </location>
</feature>
<dbReference type="InterPro" id="IPR002641">
    <property type="entry name" value="PNPLA_dom"/>
</dbReference>
<dbReference type="Pfam" id="PF01734">
    <property type="entry name" value="Patatin"/>
    <property type="match status" value="1"/>
</dbReference>
<evidence type="ECO:0000256" key="2">
    <source>
        <dbReference type="ARBA" id="ARBA00022963"/>
    </source>
</evidence>
<dbReference type="Proteomes" id="UP000501690">
    <property type="component" value="Linkage Group LG8"/>
</dbReference>
<gene>
    <name evidence="8" type="ORF">DEO72_LG8g2908</name>
</gene>
<feature type="short sequence motif" description="GXSXG" evidence="4">
    <location>
        <begin position="328"/>
        <end position="332"/>
    </location>
</feature>
<evidence type="ECO:0000313" key="8">
    <source>
        <dbReference type="EMBL" id="QCE04867.1"/>
    </source>
</evidence>
<evidence type="ECO:0000256" key="1">
    <source>
        <dbReference type="ARBA" id="ARBA00010240"/>
    </source>
</evidence>
<dbReference type="GO" id="GO:0016740">
    <property type="term" value="F:transferase activity"/>
    <property type="evidence" value="ECO:0007669"/>
    <property type="project" value="UniProtKB-KW"/>
</dbReference>
<dbReference type="SUPFAM" id="SSF52151">
    <property type="entry name" value="FabD/lysophospholipase-like"/>
    <property type="match status" value="1"/>
</dbReference>